<feature type="region of interest" description="Disordered" evidence="1">
    <location>
        <begin position="1"/>
        <end position="79"/>
    </location>
</feature>
<evidence type="ECO:0000313" key="5">
    <source>
        <dbReference type="Proteomes" id="UP000199004"/>
    </source>
</evidence>
<dbReference type="AlphaFoldDB" id="A0A1G9Z1V8"/>
<accession>A0A1G9Z1V8</accession>
<feature type="transmembrane region" description="Helical" evidence="2">
    <location>
        <begin position="111"/>
        <end position="144"/>
    </location>
</feature>
<feature type="domain" description="DUF4190" evidence="3">
    <location>
        <begin position="107"/>
        <end position="180"/>
    </location>
</feature>
<evidence type="ECO:0000313" key="4">
    <source>
        <dbReference type="EMBL" id="SDN15412.1"/>
    </source>
</evidence>
<dbReference type="Proteomes" id="UP000199004">
    <property type="component" value="Unassembled WGS sequence"/>
</dbReference>
<reference evidence="4 5" key="1">
    <citation type="submission" date="2016-10" db="EMBL/GenBank/DDBJ databases">
        <authorList>
            <person name="de Groot N.N."/>
        </authorList>
    </citation>
    <scope>NUCLEOTIDE SEQUENCE [LARGE SCALE GENOMIC DNA]</scope>
    <source>
        <strain evidence="4 5">CGMCC 1.11147</strain>
    </source>
</reference>
<dbReference type="STRING" id="1005944.SAMN05192576_1581"/>
<evidence type="ECO:0000256" key="1">
    <source>
        <dbReference type="SAM" id="MobiDB-lite"/>
    </source>
</evidence>
<keyword evidence="2" id="KW-0812">Transmembrane</keyword>
<sequence length="200" mass="20806">MLCVTNDGQPDPDETQPFVSPSGPEQPGPSQPPAPEWPSYAPPPTPPPSTPPYGAPEPPAYGQPPAQPPYGQNPYLQQPPAPYGAPQFAGYGAPVPGYSYAQSHGRATTSMVLGIVALVGILATPFCCITLPAMFAGPFAIWTGATAKRQIDQNPAAYNNRGQAVAGFIMGIVASVLAVLIIIVIVVFIGATDWSDTSSY</sequence>
<proteinExistence type="predicted"/>
<keyword evidence="2" id="KW-0472">Membrane</keyword>
<protein>
    <recommendedName>
        <fullName evidence="3">DUF4190 domain-containing protein</fullName>
    </recommendedName>
</protein>
<gene>
    <name evidence="4" type="ORF">SAMN05192576_1581</name>
</gene>
<dbReference type="EMBL" id="FNIC01000002">
    <property type="protein sequence ID" value="SDN15412.1"/>
    <property type="molecule type" value="Genomic_DNA"/>
</dbReference>
<dbReference type="InterPro" id="IPR025241">
    <property type="entry name" value="DUF4190"/>
</dbReference>
<keyword evidence="5" id="KW-1185">Reference proteome</keyword>
<dbReference type="Pfam" id="PF13828">
    <property type="entry name" value="DUF4190"/>
    <property type="match status" value="1"/>
</dbReference>
<feature type="transmembrane region" description="Helical" evidence="2">
    <location>
        <begin position="165"/>
        <end position="191"/>
    </location>
</feature>
<keyword evidence="2" id="KW-1133">Transmembrane helix</keyword>
<evidence type="ECO:0000259" key="3">
    <source>
        <dbReference type="Pfam" id="PF13828"/>
    </source>
</evidence>
<name>A0A1G9Z1V8_9ACTN</name>
<feature type="compositionally biased region" description="Pro residues" evidence="1">
    <location>
        <begin position="24"/>
        <end position="68"/>
    </location>
</feature>
<evidence type="ECO:0000256" key="2">
    <source>
        <dbReference type="SAM" id="Phobius"/>
    </source>
</evidence>
<organism evidence="4 5">
    <name type="scientific">Nocardioides szechwanensis</name>
    <dbReference type="NCBI Taxonomy" id="1005944"/>
    <lineage>
        <taxon>Bacteria</taxon>
        <taxon>Bacillati</taxon>
        <taxon>Actinomycetota</taxon>
        <taxon>Actinomycetes</taxon>
        <taxon>Propionibacteriales</taxon>
        <taxon>Nocardioidaceae</taxon>
        <taxon>Nocardioides</taxon>
    </lineage>
</organism>